<evidence type="ECO:0000259" key="13">
    <source>
        <dbReference type="Pfam" id="PF00294"/>
    </source>
</evidence>
<comment type="similarity">
    <text evidence="12">Belongs to the carbohydrate kinase PfkB family. Ribokinase subfamily.</text>
</comment>
<evidence type="ECO:0000256" key="11">
    <source>
        <dbReference type="ARBA" id="ARBA00023277"/>
    </source>
</evidence>
<dbReference type="GO" id="GO:0005737">
    <property type="term" value="C:cytoplasm"/>
    <property type="evidence" value="ECO:0007669"/>
    <property type="project" value="UniProtKB-SubCell"/>
</dbReference>
<evidence type="ECO:0000313" key="15">
    <source>
        <dbReference type="Proteomes" id="UP000002318"/>
    </source>
</evidence>
<feature type="binding site" evidence="12">
    <location>
        <begin position="212"/>
        <end position="217"/>
    </location>
    <ligand>
        <name>ATP</name>
        <dbReference type="ChEBI" id="CHEBI:30616"/>
    </ligand>
</feature>
<dbReference type="GO" id="GO:0046872">
    <property type="term" value="F:metal ion binding"/>
    <property type="evidence" value="ECO:0007669"/>
    <property type="project" value="UniProtKB-KW"/>
</dbReference>
<dbReference type="InterPro" id="IPR011877">
    <property type="entry name" value="Ribokinase"/>
</dbReference>
<feature type="active site" description="Proton acceptor" evidence="12">
    <location>
        <position position="244"/>
    </location>
</feature>
<dbReference type="EC" id="2.7.1.15" evidence="2 12"/>
<comment type="subcellular location">
    <subcellularLocation>
        <location evidence="12">Cytoplasm</location>
    </subcellularLocation>
</comment>
<comment type="activity regulation">
    <text evidence="12">Activated by a monovalent cation that binds near, but not in, the active site. The most likely occupant of the site in vivo is potassium. Ion binding induces a conformational change that may alter substrate affinity.</text>
</comment>
<dbReference type="AlphaFoldDB" id="E1R2M4"/>
<gene>
    <name evidence="12" type="primary">rbsK</name>
    <name evidence="14" type="ordered locus">Spirs_1177</name>
</gene>
<dbReference type="eggNOG" id="COG0524">
    <property type="taxonomic scope" value="Bacteria"/>
</dbReference>
<comment type="similarity">
    <text evidence="1">Belongs to the carbohydrate kinase pfkB family.</text>
</comment>
<dbReference type="Gene3D" id="3.40.1190.20">
    <property type="match status" value="1"/>
</dbReference>
<keyword evidence="5 12" id="KW-0479">Metal-binding</keyword>
<comment type="subunit">
    <text evidence="12">Homodimer.</text>
</comment>
<feature type="binding site" evidence="12">
    <location>
        <position position="136"/>
    </location>
    <ligand>
        <name>substrate</name>
    </ligand>
</feature>
<comment type="pathway">
    <text evidence="12">Carbohydrate metabolism; D-ribose degradation; D-ribose 5-phosphate from beta-D-ribopyranose: step 2/2.</text>
</comment>
<dbReference type="InterPro" id="IPR002173">
    <property type="entry name" value="Carboh/pur_kinase_PfkB_CS"/>
</dbReference>
<evidence type="ECO:0000256" key="1">
    <source>
        <dbReference type="ARBA" id="ARBA00005380"/>
    </source>
</evidence>
<keyword evidence="8 12" id="KW-0067">ATP-binding</keyword>
<feature type="binding site" evidence="12">
    <location>
        <position position="238"/>
    </location>
    <ligand>
        <name>K(+)</name>
        <dbReference type="ChEBI" id="CHEBI:29103"/>
    </ligand>
</feature>
<keyword evidence="11 12" id="KW-0119">Carbohydrate metabolism</keyword>
<evidence type="ECO:0000256" key="12">
    <source>
        <dbReference type="HAMAP-Rule" id="MF_01987"/>
    </source>
</evidence>
<dbReference type="GO" id="GO:0005524">
    <property type="term" value="F:ATP binding"/>
    <property type="evidence" value="ECO:0007669"/>
    <property type="project" value="UniProtKB-UniRule"/>
</dbReference>
<feature type="binding site" evidence="12">
    <location>
        <position position="283"/>
    </location>
    <ligand>
        <name>K(+)</name>
        <dbReference type="ChEBI" id="CHEBI:29103"/>
    </ligand>
</feature>
<comment type="catalytic activity">
    <reaction evidence="12">
        <text>D-ribose + ATP = D-ribose 5-phosphate + ADP + H(+)</text>
        <dbReference type="Rhea" id="RHEA:13697"/>
        <dbReference type="ChEBI" id="CHEBI:15378"/>
        <dbReference type="ChEBI" id="CHEBI:30616"/>
        <dbReference type="ChEBI" id="CHEBI:47013"/>
        <dbReference type="ChEBI" id="CHEBI:78346"/>
        <dbReference type="ChEBI" id="CHEBI:456216"/>
        <dbReference type="EC" id="2.7.1.15"/>
    </reaction>
</comment>
<evidence type="ECO:0000256" key="9">
    <source>
        <dbReference type="ARBA" id="ARBA00022842"/>
    </source>
</evidence>
<feature type="binding site" evidence="12">
    <location>
        <position position="244"/>
    </location>
    <ligand>
        <name>substrate</name>
    </ligand>
</feature>
<evidence type="ECO:0000256" key="6">
    <source>
        <dbReference type="ARBA" id="ARBA00022741"/>
    </source>
</evidence>
<sequence>MKILNYGSLNIDHVYRVPHIVRPGETLSSGDLKLFAGGKGANQSVAIAKTGVEVWHAGKVGGDAQWLLDILKDAGVHTDLVRVWDGPTGHAIIQVAESGENSIVLFGGGNQHIEVGEIEATMESFGTGDVLVLQNEINNVPEIMKAAAKKGMKIYLNPAPFSEEVLSWPLELLDTLVVNETEGMELAKSEGTPEEVLDRLTSRYPDIDIIMTAGKQGAYYGRGKAREYVPIVDAPVVDTTAAGDTFLGYYLASRIAGASPRAAMERATVASSITVSRPGAMESIPTASEVDKKLGL</sequence>
<dbReference type="CDD" id="cd01174">
    <property type="entry name" value="ribokinase"/>
    <property type="match status" value="1"/>
</dbReference>
<feature type="binding site" evidence="12">
    <location>
        <begin position="243"/>
        <end position="244"/>
    </location>
    <ligand>
        <name>ATP</name>
        <dbReference type="ChEBI" id="CHEBI:30616"/>
    </ligand>
</feature>
<dbReference type="UniPathway" id="UPA00916">
    <property type="reaction ID" value="UER00889"/>
</dbReference>
<dbReference type="PRINTS" id="PR00990">
    <property type="entry name" value="RIBOKINASE"/>
</dbReference>
<dbReference type="RefSeq" id="WP_013253770.1">
    <property type="nucleotide sequence ID" value="NC_014364.1"/>
</dbReference>
<accession>E1R2M4</accession>
<dbReference type="SUPFAM" id="SSF53613">
    <property type="entry name" value="Ribokinase-like"/>
    <property type="match status" value="1"/>
</dbReference>
<organism evidence="14 15">
    <name type="scientific">Sediminispirochaeta smaragdinae (strain DSM 11293 / JCM 15392 / SEBR 4228)</name>
    <name type="common">Spirochaeta smaragdinae</name>
    <dbReference type="NCBI Taxonomy" id="573413"/>
    <lineage>
        <taxon>Bacteria</taxon>
        <taxon>Pseudomonadati</taxon>
        <taxon>Spirochaetota</taxon>
        <taxon>Spirochaetia</taxon>
        <taxon>Spirochaetales</taxon>
        <taxon>Spirochaetaceae</taxon>
        <taxon>Sediminispirochaeta</taxon>
    </lineage>
</organism>
<keyword evidence="7 12" id="KW-0418">Kinase</keyword>
<dbReference type="OrthoDB" id="9775849at2"/>
<evidence type="ECO:0000256" key="4">
    <source>
        <dbReference type="ARBA" id="ARBA00022679"/>
    </source>
</evidence>
<evidence type="ECO:0000256" key="10">
    <source>
        <dbReference type="ARBA" id="ARBA00022958"/>
    </source>
</evidence>
<comment type="caution">
    <text evidence="12">Lacks conserved residue(s) required for the propagation of feature annotation.</text>
</comment>
<dbReference type="PANTHER" id="PTHR10584:SF166">
    <property type="entry name" value="RIBOKINASE"/>
    <property type="match status" value="1"/>
</dbReference>
<dbReference type="GO" id="GO:0019303">
    <property type="term" value="P:D-ribose catabolic process"/>
    <property type="evidence" value="ECO:0007669"/>
    <property type="project" value="UniProtKB-UniRule"/>
</dbReference>
<evidence type="ECO:0000256" key="3">
    <source>
        <dbReference type="ARBA" id="ARBA00016943"/>
    </source>
</evidence>
<feature type="binding site" evidence="12">
    <location>
        <position position="179"/>
    </location>
    <ligand>
        <name>ATP</name>
        <dbReference type="ChEBI" id="CHEBI:30616"/>
    </ligand>
</feature>
<evidence type="ECO:0000256" key="2">
    <source>
        <dbReference type="ARBA" id="ARBA00012035"/>
    </source>
</evidence>
<keyword evidence="6 12" id="KW-0547">Nucleotide-binding</keyword>
<evidence type="ECO:0000256" key="7">
    <source>
        <dbReference type="ARBA" id="ARBA00022777"/>
    </source>
</evidence>
<comment type="cofactor">
    <cofactor evidence="12">
        <name>Mg(2+)</name>
        <dbReference type="ChEBI" id="CHEBI:18420"/>
    </cofactor>
    <text evidence="12">Requires a divalent cation, most likely magnesium in vivo, as an electrophilic catalyst to aid phosphoryl group transfer. It is the chelate of the metal and the nucleotide that is the actual substrate.</text>
</comment>
<dbReference type="KEGG" id="ssm:Spirs_1177"/>
<evidence type="ECO:0000256" key="8">
    <source>
        <dbReference type="ARBA" id="ARBA00022840"/>
    </source>
</evidence>
<dbReference type="InterPro" id="IPR002139">
    <property type="entry name" value="Ribo/fructo_kinase"/>
</dbReference>
<dbReference type="InterPro" id="IPR011611">
    <property type="entry name" value="PfkB_dom"/>
</dbReference>
<keyword evidence="4 12" id="KW-0808">Transferase</keyword>
<evidence type="ECO:0000313" key="14">
    <source>
        <dbReference type="EMBL" id="ADK80306.1"/>
    </source>
</evidence>
<feature type="binding site" evidence="12">
    <location>
        <begin position="38"/>
        <end position="42"/>
    </location>
    <ligand>
        <name>substrate</name>
    </ligand>
</feature>
<proteinExistence type="inferred from homology"/>
<dbReference type="InterPro" id="IPR029056">
    <property type="entry name" value="Ribokinase-like"/>
</dbReference>
<keyword evidence="12" id="KW-0963">Cytoplasm</keyword>
<feature type="binding site" evidence="12">
    <location>
        <position position="274"/>
    </location>
    <ligand>
        <name>K(+)</name>
        <dbReference type="ChEBI" id="CHEBI:29103"/>
    </ligand>
</feature>
<dbReference type="STRING" id="573413.Spirs_1177"/>
<keyword evidence="10 12" id="KW-0630">Potassium</keyword>
<feature type="binding site" evidence="12">
    <location>
        <position position="277"/>
    </location>
    <ligand>
        <name>K(+)</name>
        <dbReference type="ChEBI" id="CHEBI:29103"/>
    </ligand>
</feature>
<dbReference type="PROSITE" id="PS00583">
    <property type="entry name" value="PFKB_KINASES_1"/>
    <property type="match status" value="1"/>
</dbReference>
<comment type="function">
    <text evidence="12">Catalyzes the phosphorylation of ribose at O-5 in a reaction requiring ATP and magnesium. The resulting D-ribose-5-phosphate can then be used either for sythesis of nucleotides, histidine, and tryptophan, or as a component of the pentose phosphate pathway.</text>
</comment>
<keyword evidence="15" id="KW-1185">Reference proteome</keyword>
<dbReference type="GO" id="GO:0004747">
    <property type="term" value="F:ribokinase activity"/>
    <property type="evidence" value="ECO:0007669"/>
    <property type="project" value="UniProtKB-UniRule"/>
</dbReference>
<dbReference type="PANTHER" id="PTHR10584">
    <property type="entry name" value="SUGAR KINASE"/>
    <property type="match status" value="1"/>
</dbReference>
<feature type="binding site" evidence="12">
    <location>
        <begin position="10"/>
        <end position="12"/>
    </location>
    <ligand>
        <name>substrate</name>
    </ligand>
</feature>
<dbReference type="EMBL" id="CP002116">
    <property type="protein sequence ID" value="ADK80306.1"/>
    <property type="molecule type" value="Genomic_DNA"/>
</dbReference>
<dbReference type="Pfam" id="PF00294">
    <property type="entry name" value="PfkB"/>
    <property type="match status" value="1"/>
</dbReference>
<feature type="binding site" evidence="12">
    <location>
        <position position="240"/>
    </location>
    <ligand>
        <name>K(+)</name>
        <dbReference type="ChEBI" id="CHEBI:29103"/>
    </ligand>
</feature>
<dbReference type="Proteomes" id="UP000002318">
    <property type="component" value="Chromosome"/>
</dbReference>
<feature type="domain" description="Carbohydrate kinase PfkB" evidence="13">
    <location>
        <begin position="3"/>
        <end position="286"/>
    </location>
</feature>
<keyword evidence="9 12" id="KW-0460">Magnesium</keyword>
<reference evidence="14 15" key="1">
    <citation type="journal article" date="2010" name="Stand. Genomic Sci.">
        <title>Complete genome sequence of Spirochaeta smaragdinae type strain (SEBR 4228).</title>
        <authorList>
            <person name="Mavromatis K."/>
            <person name="Yasawong M."/>
            <person name="Chertkov O."/>
            <person name="Lapidus A."/>
            <person name="Lucas S."/>
            <person name="Nolan M."/>
            <person name="Del Rio T.G."/>
            <person name="Tice H."/>
            <person name="Cheng J.F."/>
            <person name="Pitluck S."/>
            <person name="Liolios K."/>
            <person name="Ivanova N."/>
            <person name="Tapia R."/>
            <person name="Han C."/>
            <person name="Bruce D."/>
            <person name="Goodwin L."/>
            <person name="Pati A."/>
            <person name="Chen A."/>
            <person name="Palaniappan K."/>
            <person name="Land M."/>
            <person name="Hauser L."/>
            <person name="Chang Y.J."/>
            <person name="Jeffries C.D."/>
            <person name="Detter J.C."/>
            <person name="Rohde M."/>
            <person name="Brambilla E."/>
            <person name="Spring S."/>
            <person name="Goker M."/>
            <person name="Sikorski J."/>
            <person name="Woyke T."/>
            <person name="Bristow J."/>
            <person name="Eisen J.A."/>
            <person name="Markowitz V."/>
            <person name="Hugenholtz P."/>
            <person name="Klenk H.P."/>
            <person name="Kyrpides N.C."/>
        </authorList>
    </citation>
    <scope>NUCLEOTIDE SEQUENCE [LARGE SCALE GENOMIC DNA]</scope>
    <source>
        <strain evidence="15">DSM 11293 / JCM 15392 / SEBR 4228</strain>
    </source>
</reference>
<name>E1R2M4_SEDSS</name>
<dbReference type="HOGENOM" id="CLU_027634_2_1_12"/>
<feature type="binding site" evidence="12">
    <location>
        <position position="279"/>
    </location>
    <ligand>
        <name>K(+)</name>
        <dbReference type="ChEBI" id="CHEBI:29103"/>
    </ligand>
</feature>
<evidence type="ECO:0000256" key="5">
    <source>
        <dbReference type="ARBA" id="ARBA00022723"/>
    </source>
</evidence>
<protein>
    <recommendedName>
        <fullName evidence="3 12">Ribokinase</fullName>
        <shortName evidence="12">RK</shortName>
        <ecNumber evidence="2 12">2.7.1.15</ecNumber>
    </recommendedName>
</protein>
<dbReference type="HAMAP" id="MF_01987">
    <property type="entry name" value="Ribokinase"/>
    <property type="match status" value="1"/>
</dbReference>